<protein>
    <recommendedName>
        <fullName evidence="2">Carbohydrate-binding domain-containing protein</fullName>
    </recommendedName>
</protein>
<dbReference type="RefSeq" id="WP_343861022.1">
    <property type="nucleotide sequence ID" value="NZ_BAAAFD010000008.1"/>
</dbReference>
<dbReference type="InterPro" id="IPR010502">
    <property type="entry name" value="Carb-bd_dom_fam9"/>
</dbReference>
<dbReference type="Gene3D" id="2.60.40.1190">
    <property type="match status" value="1"/>
</dbReference>
<keyword evidence="4" id="KW-1185">Reference proteome</keyword>
<comment type="caution">
    <text evidence="3">The sequence shown here is derived from an EMBL/GenBank/DDBJ whole genome shotgun (WGS) entry which is preliminary data.</text>
</comment>
<proteinExistence type="predicted"/>
<evidence type="ECO:0000313" key="4">
    <source>
        <dbReference type="Proteomes" id="UP001500359"/>
    </source>
</evidence>
<evidence type="ECO:0000313" key="3">
    <source>
        <dbReference type="EMBL" id="GAA0858441.1"/>
    </source>
</evidence>
<sequence length="240" mass="27426">MPRIYLALLSMLSITAQAIDVSHTASPPLIDGLNQDKQWQQAKWLPLNQVIIGGQLDPADFTGQYRLLWDSQAIYLQAKITDNILYDNNPNPVEGYWSDDCLEVFIDEDASGGDHQYNFNAFAYHVSLDNQVVDLSTDKTAKLYNSHVTSRWQRQSNPPYDMIWELAIRVYDDSFKDDKDAVPVTLHKDKKLGFMLAYCDNDGSEFREHFINSKDIVPLAGDKNRGWIDASVFDTITLRE</sequence>
<feature type="chain" id="PRO_5046105983" description="Carbohydrate-binding domain-containing protein" evidence="1">
    <location>
        <begin position="19"/>
        <end position="240"/>
    </location>
</feature>
<dbReference type="CDD" id="cd00241">
    <property type="entry name" value="DOMON_like"/>
    <property type="match status" value="1"/>
</dbReference>
<evidence type="ECO:0000256" key="1">
    <source>
        <dbReference type="SAM" id="SignalP"/>
    </source>
</evidence>
<dbReference type="Proteomes" id="UP001500359">
    <property type="component" value="Unassembled WGS sequence"/>
</dbReference>
<feature type="domain" description="Carbohydrate-binding" evidence="2">
    <location>
        <begin position="30"/>
        <end position="239"/>
    </location>
</feature>
<gene>
    <name evidence="3" type="ORF">GCM10009114_28080</name>
</gene>
<dbReference type="SUPFAM" id="SSF49344">
    <property type="entry name" value="CBD9-like"/>
    <property type="match status" value="1"/>
</dbReference>
<dbReference type="EMBL" id="BAAAFD010000008">
    <property type="protein sequence ID" value="GAA0858441.1"/>
    <property type="molecule type" value="Genomic_DNA"/>
</dbReference>
<dbReference type="Pfam" id="PF06452">
    <property type="entry name" value="CBM9_1"/>
    <property type="match status" value="1"/>
</dbReference>
<reference evidence="4" key="1">
    <citation type="journal article" date="2019" name="Int. J. Syst. Evol. Microbiol.">
        <title>The Global Catalogue of Microorganisms (GCM) 10K type strain sequencing project: providing services to taxonomists for standard genome sequencing and annotation.</title>
        <authorList>
            <consortium name="The Broad Institute Genomics Platform"/>
            <consortium name="The Broad Institute Genome Sequencing Center for Infectious Disease"/>
            <person name="Wu L."/>
            <person name="Ma J."/>
        </authorList>
    </citation>
    <scope>NUCLEOTIDE SEQUENCE [LARGE SCALE GENOMIC DNA]</scope>
    <source>
        <strain evidence="4">JCM 15896</strain>
    </source>
</reference>
<keyword evidence="1" id="KW-0732">Signal</keyword>
<organism evidence="3 4">
    <name type="scientific">Aliiglaciecola litoralis</name>
    <dbReference type="NCBI Taxonomy" id="582857"/>
    <lineage>
        <taxon>Bacteria</taxon>
        <taxon>Pseudomonadati</taxon>
        <taxon>Pseudomonadota</taxon>
        <taxon>Gammaproteobacteria</taxon>
        <taxon>Alteromonadales</taxon>
        <taxon>Alteromonadaceae</taxon>
        <taxon>Aliiglaciecola</taxon>
    </lineage>
</organism>
<accession>A0ABP3WY91</accession>
<feature type="signal peptide" evidence="1">
    <location>
        <begin position="1"/>
        <end position="18"/>
    </location>
</feature>
<evidence type="ECO:0000259" key="2">
    <source>
        <dbReference type="Pfam" id="PF06452"/>
    </source>
</evidence>
<name>A0ABP3WY91_9ALTE</name>